<accession>A0A800NFR2</accession>
<proteinExistence type="predicted"/>
<evidence type="ECO:0000313" key="2">
    <source>
        <dbReference type="Proteomes" id="UP000465778"/>
    </source>
</evidence>
<dbReference type="Proteomes" id="UP000465778">
    <property type="component" value="Unassembled WGS sequence"/>
</dbReference>
<sequence>MNRFLINRDTENKFQSLKNYRGKDTENEFALLVNYKAFKKVL</sequence>
<reference evidence="1 2" key="1">
    <citation type="journal article" date="2020" name="G3 (Bethesda)">
        <title>Whole Genome Sequencing and Comparative Genomics of Two Nematicidal Bacillus Strains Reveals a Wide Range of Possible Virulence Factors.</title>
        <authorList>
            <person name="Susic N."/>
            <person name="Janezic S."/>
            <person name="Rupnik M."/>
            <person name="Geric Stare B."/>
        </authorList>
    </citation>
    <scope>NUCLEOTIDE SEQUENCE [LARGE SCALE GENOMIC DNA]</scope>
    <source>
        <strain evidence="1 2">I-1582</strain>
    </source>
</reference>
<dbReference type="EMBL" id="VDEM01000002">
    <property type="protein sequence ID" value="KAF0825767.1"/>
    <property type="molecule type" value="Genomic_DNA"/>
</dbReference>
<dbReference type="AlphaFoldDB" id="A0A800NFR2"/>
<comment type="caution">
    <text evidence="1">The sequence shown here is derived from an EMBL/GenBank/DDBJ whole genome shotgun (WGS) entry which is preliminary data.</text>
</comment>
<evidence type="ECO:0000313" key="1">
    <source>
        <dbReference type="EMBL" id="KAF0825767.1"/>
    </source>
</evidence>
<gene>
    <name evidence="1" type="ORF">KIS1582_0440</name>
</gene>
<name>A0A800NFR2_CYTFI</name>
<organism evidence="1 2">
    <name type="scientific">Cytobacillus firmus</name>
    <name type="common">Bacillus firmus</name>
    <dbReference type="NCBI Taxonomy" id="1399"/>
    <lineage>
        <taxon>Bacteria</taxon>
        <taxon>Bacillati</taxon>
        <taxon>Bacillota</taxon>
        <taxon>Bacilli</taxon>
        <taxon>Bacillales</taxon>
        <taxon>Bacillaceae</taxon>
        <taxon>Cytobacillus</taxon>
    </lineage>
</organism>
<protein>
    <submittedName>
        <fullName evidence="1">Uncharacterized protein</fullName>
    </submittedName>
</protein>